<sequence>MCFFSLVVCQYRGRIMPKLLTMPIPASADLFQLADMCAAFAVELVESIDTAESLALCGRLSFALTALRPLSDSFPPPHLVELLTVDERPAPCVPDCWVDSYLLVDYAQSLTQALLSCTLPRGATVELTGLLHDLIMLMADYLKQPYLEREAGHE</sequence>
<reference evidence="1" key="1">
    <citation type="submission" date="2018-07" db="EMBL/GenBank/DDBJ databases">
        <authorList>
            <consortium name="GenomeTrakr network: Whole genome sequencing for foodborne pathogen traceback"/>
        </authorList>
    </citation>
    <scope>NUCLEOTIDE SEQUENCE</scope>
    <source>
        <strain evidence="1">ADRDL-1057</strain>
    </source>
</reference>
<dbReference type="AlphaFoldDB" id="A0A3V2HZ35"/>
<name>A0A3V2HZ35_SALSE</name>
<accession>A0A3V2HZ35</accession>
<gene>
    <name evidence="1" type="ORF">B6442_02700</name>
</gene>
<protein>
    <submittedName>
        <fullName evidence="1">Uncharacterized protein</fullName>
    </submittedName>
</protein>
<proteinExistence type="predicted"/>
<comment type="caution">
    <text evidence="1">The sequence shown here is derived from an EMBL/GenBank/DDBJ whole genome shotgun (WGS) entry which is preliminary data.</text>
</comment>
<evidence type="ECO:0000313" key="1">
    <source>
        <dbReference type="EMBL" id="EDF8494994.1"/>
    </source>
</evidence>
<dbReference type="EMBL" id="AAMCCN010000001">
    <property type="protein sequence ID" value="EDF8494994.1"/>
    <property type="molecule type" value="Genomic_DNA"/>
</dbReference>
<organism evidence="1">
    <name type="scientific">Salmonella senftenberg</name>
    <dbReference type="NCBI Taxonomy" id="28150"/>
    <lineage>
        <taxon>Bacteria</taxon>
        <taxon>Pseudomonadati</taxon>
        <taxon>Pseudomonadota</taxon>
        <taxon>Gammaproteobacteria</taxon>
        <taxon>Enterobacterales</taxon>
        <taxon>Enterobacteriaceae</taxon>
        <taxon>Salmonella</taxon>
    </lineage>
</organism>